<feature type="region of interest" description="Disordered" evidence="1">
    <location>
        <begin position="1138"/>
        <end position="1201"/>
    </location>
</feature>
<gene>
    <name evidence="3" type="primary">LOC127748706</name>
</gene>
<feature type="compositionally biased region" description="Low complexity" evidence="1">
    <location>
        <begin position="979"/>
        <end position="1051"/>
    </location>
</feature>
<feature type="compositionally biased region" description="Polar residues" evidence="1">
    <location>
        <begin position="1104"/>
        <end position="1116"/>
    </location>
</feature>
<evidence type="ECO:0000313" key="3">
    <source>
        <dbReference type="RefSeq" id="XP_052125156.1"/>
    </source>
</evidence>
<feature type="compositionally biased region" description="Basic and acidic residues" evidence="1">
    <location>
        <begin position="1094"/>
        <end position="1103"/>
    </location>
</feature>
<feature type="compositionally biased region" description="Acidic residues" evidence="1">
    <location>
        <begin position="30"/>
        <end position="42"/>
    </location>
</feature>
<dbReference type="OrthoDB" id="416093at2759"/>
<feature type="region of interest" description="Disordered" evidence="1">
    <location>
        <begin position="840"/>
        <end position="1121"/>
    </location>
</feature>
<protein>
    <submittedName>
        <fullName evidence="3">Serine-rich adhesin for platelets-like</fullName>
    </submittedName>
</protein>
<proteinExistence type="predicted"/>
<accession>A0A9C6U0A6</accession>
<dbReference type="AlphaFoldDB" id="A0A9C6U0A6"/>
<feature type="region of interest" description="Disordered" evidence="1">
    <location>
        <begin position="141"/>
        <end position="187"/>
    </location>
</feature>
<feature type="compositionally biased region" description="Polar residues" evidence="1">
    <location>
        <begin position="82"/>
        <end position="95"/>
    </location>
</feature>
<feature type="region of interest" description="Disordered" evidence="1">
    <location>
        <begin position="24"/>
        <end position="95"/>
    </location>
</feature>
<keyword evidence="2" id="KW-1185">Reference proteome</keyword>
<dbReference type="Proteomes" id="UP000504606">
    <property type="component" value="Unplaced"/>
</dbReference>
<evidence type="ECO:0000313" key="2">
    <source>
        <dbReference type="Proteomes" id="UP000504606"/>
    </source>
</evidence>
<reference evidence="3" key="1">
    <citation type="journal article" date="2018" name="Proc. Natl. Acad. Sci. U.S.A.">
        <title>Phylogenomics and the evolution of hemipteroid insects.</title>
        <authorList>
            <person name="Johnson K.P."/>
            <person name="Dietrich C.H."/>
            <person name="Friedrich F."/>
            <person name="Beutel R.G."/>
            <person name="Wipfler B."/>
            <person name="Peters R.S."/>
            <person name="Allen J.M."/>
            <person name="Petersen M."/>
            <person name="Donath A."/>
            <person name="Walden K.K."/>
            <person name="Kozlov A.M."/>
            <person name="Podsiadlowski L."/>
            <person name="Mayer C."/>
            <person name="Meusemann K."/>
            <person name="Vasilikopoulos A."/>
            <person name="Waterhouse R.M."/>
            <person name="Cameron S.L."/>
            <person name="Weirauch C."/>
            <person name="Swanson D.R."/>
            <person name="Percy D.M."/>
            <person name="Hardy N.B."/>
            <person name="Terry I."/>
            <person name="Liu S."/>
            <person name="Zhou X."/>
            <person name="Misof B."/>
            <person name="Robertson H.M."/>
            <person name="Yoshizawa K."/>
        </authorList>
    </citation>
    <scope>NUCLEOTIDE SEQUENCE</scope>
    <source>
        <tissue evidence="3">Whole organism</tissue>
    </source>
</reference>
<evidence type="ECO:0000256" key="1">
    <source>
        <dbReference type="SAM" id="MobiDB-lite"/>
    </source>
</evidence>
<feature type="non-terminal residue" evidence="3">
    <location>
        <position position="1"/>
    </location>
</feature>
<feature type="compositionally biased region" description="Basic and acidic residues" evidence="1">
    <location>
        <begin position="164"/>
        <end position="177"/>
    </location>
</feature>
<feature type="compositionally biased region" description="Low complexity" evidence="1">
    <location>
        <begin position="1061"/>
        <end position="1087"/>
    </location>
</feature>
<reference evidence="3" key="2">
    <citation type="submission" date="2025-08" db="UniProtKB">
        <authorList>
            <consortium name="RefSeq"/>
        </authorList>
    </citation>
    <scope>IDENTIFICATION</scope>
    <source>
        <tissue evidence="3">Whole organism</tissue>
    </source>
</reference>
<dbReference type="Pfam" id="PF07145">
    <property type="entry name" value="PAM2"/>
    <property type="match status" value="1"/>
</dbReference>
<dbReference type="GeneID" id="127748706"/>
<feature type="compositionally biased region" description="Low complexity" evidence="1">
    <location>
        <begin position="850"/>
        <end position="937"/>
    </location>
</feature>
<feature type="compositionally biased region" description="Basic and acidic residues" evidence="1">
    <location>
        <begin position="1158"/>
        <end position="1170"/>
    </location>
</feature>
<dbReference type="KEGG" id="foc:127748706"/>
<dbReference type="InterPro" id="IPR009818">
    <property type="entry name" value="PAM2_motif"/>
</dbReference>
<feature type="compositionally biased region" description="Pro residues" evidence="1">
    <location>
        <begin position="951"/>
        <end position="966"/>
    </location>
</feature>
<dbReference type="RefSeq" id="XP_052125156.1">
    <property type="nucleotide sequence ID" value="XM_052269196.1"/>
</dbReference>
<organism evidence="2 3">
    <name type="scientific">Frankliniella occidentalis</name>
    <name type="common">Western flower thrips</name>
    <name type="synonym">Euthrips occidentalis</name>
    <dbReference type="NCBI Taxonomy" id="133901"/>
    <lineage>
        <taxon>Eukaryota</taxon>
        <taxon>Metazoa</taxon>
        <taxon>Ecdysozoa</taxon>
        <taxon>Arthropoda</taxon>
        <taxon>Hexapoda</taxon>
        <taxon>Insecta</taxon>
        <taxon>Pterygota</taxon>
        <taxon>Neoptera</taxon>
        <taxon>Paraneoptera</taxon>
        <taxon>Thysanoptera</taxon>
        <taxon>Terebrantia</taxon>
        <taxon>Thripoidea</taxon>
        <taxon>Thripidae</taxon>
        <taxon>Frankliniella</taxon>
    </lineage>
</organism>
<name>A0A9C6U0A6_FRAOC</name>
<sequence>PAAGCSVRSFVAWRRSDAVCCREVGGAEDNVGESGEESEDEWNYYRVEPTGDKESGQQNPDSGDSEEMESQLNPNAAVFIPSSPTENSNHIEQPFNENLTQEEFFNKDNVMSSSFIAHDPVSAIESSPVEDLNGKDEVWLSSSPKKGGVPLDNVNVPPEDEFDREVSQRPGDLDVEHSLNGTGGSDSVFESKGTDSIIESLENSKNIMEDDVCGIENGIQESVTNIESLNPFNVSKSQDICSDIGTLCEFTVSENENALDEFCGASPISNPVETVESKLASESMKVEELIDSECTAVEELIASGSTKVEELIAPESTKGLIDEIGFNEVGTTGPLEPTNPLEPTSTLQHDISTLWKPVTSENFSTDPVMESDQAKPESILNLDADVEGHEEIISSIDAQSADLEKIVNPIHVQSEDVEEIKESIPVESQLDHEKISSADDKDEFKITEQIKDKNPFEFDQPAVIVHAEPQYEQFKLHESNETELLNDVDVSNGNLHVYKPSADDLMQSPIVSGSSDFAREHVPEKNSFLAPSFGHGLSTIDTSAEPLNEAVLYSNSGFDTMMEAPSNVVPSSPSHISAQSTPFEGDAFEFEPMVEAVNQQESVPDSVKQEKLDAFSQSAAAEINSQFLPQDDVNDRTNDLNEGFAEDSQQFAPKDDIVVIESSPAKPDVVDLTVEEPPVTPATELTGPDVFPEENAFDNSILSANNSALDETLDSKPVGMELNACVPDVTEYHMQETAPLSSENDTVSAPIHPVTQDLVNGIDETAAVVPLSVSEPIVEAVLATESNSVPEIPVVDLDVSEEVQVGLENIPESDSLNKSAAIAATAVGAATIAAVAGVAAVSKTDKKTTSKAPITKAKPAPATKAPIKATTSRPSTTTSATAPKKSAVPPVPAARAAPKTATATAPKTSAPKTTAAPRTTAAAPRTTAAAPRTTAAPKPKPVEAASKAPPTAKPAPPKPRITPSPRPLAEKKPLTNGDASKPAAAKALTKPPTRPATAPARTSSKPTASSTVSTTASKTSASTTSTTTARTVPARKTPLTTAAPKPKPASTVSEAKLKPSTATGVAARPRPATATSTNTAKSSLLSAKAPPTKPIDKQTKESTNKLISATRTTVSRNTANKTTVSKTATAVTAAAKAIASKPQPIRKPTTATTNGSTKEAEEKKNSENIKEPITNGVIKNGHATPEEIPVQNGVSHEEPVF</sequence>